<comment type="caution">
    <text evidence="19">The sequence shown here is derived from an EMBL/GenBank/DDBJ whole genome shotgun (WGS) entry which is preliminary data.</text>
</comment>
<dbReference type="EMBL" id="JARJBC010000001">
    <property type="protein sequence ID" value="MDF3287959.1"/>
    <property type="molecule type" value="Genomic_DNA"/>
</dbReference>
<dbReference type="InterPro" id="IPR045865">
    <property type="entry name" value="ACT-like_dom_sf"/>
</dbReference>
<keyword evidence="11 16" id="KW-0418">Kinase</keyword>
<dbReference type="Proteomes" id="UP001216579">
    <property type="component" value="Unassembled WGS sequence"/>
</dbReference>
<dbReference type="GO" id="GO:0004072">
    <property type="term" value="F:aspartate kinase activity"/>
    <property type="evidence" value="ECO:0007669"/>
    <property type="project" value="UniProtKB-EC"/>
</dbReference>
<evidence type="ECO:0000259" key="18">
    <source>
        <dbReference type="PROSITE" id="PS51671"/>
    </source>
</evidence>
<keyword evidence="14" id="KW-0457">Lysine biosynthesis</keyword>
<dbReference type="NCBIfam" id="TIGR00657">
    <property type="entry name" value="asp_kinases"/>
    <property type="match status" value="1"/>
</dbReference>
<organism evidence="19 20">
    <name type="scientific">Streptomyces silvisoli</name>
    <dbReference type="NCBI Taxonomy" id="3034235"/>
    <lineage>
        <taxon>Bacteria</taxon>
        <taxon>Bacillati</taxon>
        <taxon>Actinomycetota</taxon>
        <taxon>Actinomycetes</taxon>
        <taxon>Kitasatosporales</taxon>
        <taxon>Streptomycetaceae</taxon>
        <taxon>Streptomyces</taxon>
    </lineage>
</organism>
<dbReference type="PIRSF" id="PIRSF000726">
    <property type="entry name" value="Asp_kin"/>
    <property type="match status" value="1"/>
</dbReference>
<name>A0ABT5ZDP8_9ACTN</name>
<dbReference type="CDD" id="cd04936">
    <property type="entry name" value="ACT_AKii-LysC-BS-like_2"/>
    <property type="match status" value="1"/>
</dbReference>
<dbReference type="SUPFAM" id="SSF53633">
    <property type="entry name" value="Carbamate kinase-like"/>
    <property type="match status" value="1"/>
</dbReference>
<evidence type="ECO:0000256" key="12">
    <source>
        <dbReference type="ARBA" id="ARBA00022840"/>
    </source>
</evidence>
<dbReference type="SUPFAM" id="SSF55021">
    <property type="entry name" value="ACT-like"/>
    <property type="match status" value="2"/>
</dbReference>
<keyword evidence="13" id="KW-0220">Diaminopimelate biosynthesis</keyword>
<evidence type="ECO:0000256" key="7">
    <source>
        <dbReference type="ARBA" id="ARBA00016273"/>
    </source>
</evidence>
<proteinExistence type="inferred from homology"/>
<dbReference type="InterPro" id="IPR018042">
    <property type="entry name" value="Aspartate_kinase_CS"/>
</dbReference>
<evidence type="ECO:0000256" key="15">
    <source>
        <dbReference type="ARBA" id="ARBA00047872"/>
    </source>
</evidence>
<comment type="similarity">
    <text evidence="5 16">Belongs to the aspartokinase family.</text>
</comment>
<dbReference type="InterPro" id="IPR002912">
    <property type="entry name" value="ACT_dom"/>
</dbReference>
<comment type="pathway">
    <text evidence="4 17">Amino-acid biosynthesis; L-threonine biosynthesis; L-threonine from L-aspartate: step 1/5.</text>
</comment>
<dbReference type="CDD" id="cd04913">
    <property type="entry name" value="ACT_AKii-LysC-BS-like_1"/>
    <property type="match status" value="1"/>
</dbReference>
<evidence type="ECO:0000256" key="1">
    <source>
        <dbReference type="ARBA" id="ARBA00002843"/>
    </source>
</evidence>
<comment type="catalytic activity">
    <reaction evidence="15 16">
        <text>L-aspartate + ATP = 4-phospho-L-aspartate + ADP</text>
        <dbReference type="Rhea" id="RHEA:23776"/>
        <dbReference type="ChEBI" id="CHEBI:29991"/>
        <dbReference type="ChEBI" id="CHEBI:30616"/>
        <dbReference type="ChEBI" id="CHEBI:57535"/>
        <dbReference type="ChEBI" id="CHEBI:456216"/>
        <dbReference type="EC" id="2.7.2.4"/>
    </reaction>
</comment>
<evidence type="ECO:0000256" key="5">
    <source>
        <dbReference type="ARBA" id="ARBA00010122"/>
    </source>
</evidence>
<keyword evidence="8 17" id="KW-0028">Amino-acid biosynthesis</keyword>
<dbReference type="PRINTS" id="PR00474">
    <property type="entry name" value="GLU5KINASE"/>
</dbReference>
<protein>
    <recommendedName>
        <fullName evidence="7 16">Aspartokinase</fullName>
        <ecNumber evidence="6 16">2.7.2.4</ecNumber>
    </recommendedName>
</protein>
<gene>
    <name evidence="19" type="ORF">P3G67_01655</name>
</gene>
<evidence type="ECO:0000313" key="20">
    <source>
        <dbReference type="Proteomes" id="UP001216579"/>
    </source>
</evidence>
<dbReference type="InterPro" id="IPR041740">
    <property type="entry name" value="AKii-LysC-BS"/>
</dbReference>
<comment type="pathway">
    <text evidence="3 17">Amino-acid biosynthesis; L-methionine biosynthesis via de novo pathway; L-homoserine from L-aspartate: step 1/3.</text>
</comment>
<evidence type="ECO:0000256" key="14">
    <source>
        <dbReference type="ARBA" id="ARBA00023154"/>
    </source>
</evidence>
<dbReference type="InterPro" id="IPR054352">
    <property type="entry name" value="ACT_Aspartokinase"/>
</dbReference>
<evidence type="ECO:0000256" key="17">
    <source>
        <dbReference type="RuleBase" id="RU004249"/>
    </source>
</evidence>
<evidence type="ECO:0000256" key="8">
    <source>
        <dbReference type="ARBA" id="ARBA00022605"/>
    </source>
</evidence>
<dbReference type="InterPro" id="IPR001341">
    <property type="entry name" value="Asp_kinase"/>
</dbReference>
<evidence type="ECO:0000256" key="11">
    <source>
        <dbReference type="ARBA" id="ARBA00022777"/>
    </source>
</evidence>
<dbReference type="NCBIfam" id="NF005153">
    <property type="entry name" value="PRK06635.1-1"/>
    <property type="match status" value="1"/>
</dbReference>
<evidence type="ECO:0000256" key="16">
    <source>
        <dbReference type="RuleBase" id="RU003448"/>
    </source>
</evidence>
<dbReference type="InterPro" id="IPR001057">
    <property type="entry name" value="Glu/AcGlu_kinase"/>
</dbReference>
<keyword evidence="20" id="KW-1185">Reference proteome</keyword>
<dbReference type="NCBIfam" id="NF005155">
    <property type="entry name" value="PRK06635.1-4"/>
    <property type="match status" value="1"/>
</dbReference>
<dbReference type="PROSITE" id="PS51671">
    <property type="entry name" value="ACT"/>
    <property type="match status" value="1"/>
</dbReference>
<dbReference type="PANTHER" id="PTHR21499:SF3">
    <property type="entry name" value="ASPARTOKINASE"/>
    <property type="match status" value="1"/>
</dbReference>
<evidence type="ECO:0000256" key="13">
    <source>
        <dbReference type="ARBA" id="ARBA00022915"/>
    </source>
</evidence>
<dbReference type="InterPro" id="IPR001048">
    <property type="entry name" value="Asp/Glu/Uridylate_kinase"/>
</dbReference>
<feature type="domain" description="ACT" evidence="18">
    <location>
        <begin position="349"/>
        <end position="415"/>
    </location>
</feature>
<accession>A0ABT5ZDP8</accession>
<evidence type="ECO:0000256" key="2">
    <source>
        <dbReference type="ARBA" id="ARBA00004766"/>
    </source>
</evidence>
<dbReference type="Pfam" id="PF00696">
    <property type="entry name" value="AA_kinase"/>
    <property type="match status" value="1"/>
</dbReference>
<dbReference type="Gene3D" id="3.40.1160.10">
    <property type="entry name" value="Acetylglutamate kinase-like"/>
    <property type="match status" value="1"/>
</dbReference>
<dbReference type="PANTHER" id="PTHR21499">
    <property type="entry name" value="ASPARTATE KINASE"/>
    <property type="match status" value="1"/>
</dbReference>
<keyword evidence="10" id="KW-0547">Nucleotide-binding</keyword>
<dbReference type="CDD" id="cd04261">
    <property type="entry name" value="AAK_AKii-LysC-BS"/>
    <property type="match status" value="1"/>
</dbReference>
<evidence type="ECO:0000256" key="4">
    <source>
        <dbReference type="ARBA" id="ARBA00005139"/>
    </source>
</evidence>
<dbReference type="Pfam" id="PF22468">
    <property type="entry name" value="ACT_9"/>
    <property type="match status" value="1"/>
</dbReference>
<dbReference type="NCBIfam" id="NF005154">
    <property type="entry name" value="PRK06635.1-2"/>
    <property type="match status" value="1"/>
</dbReference>
<evidence type="ECO:0000256" key="10">
    <source>
        <dbReference type="ARBA" id="ARBA00022741"/>
    </source>
</evidence>
<evidence type="ECO:0000256" key="6">
    <source>
        <dbReference type="ARBA" id="ARBA00013059"/>
    </source>
</evidence>
<dbReference type="InterPro" id="IPR005260">
    <property type="entry name" value="Asp_kin_monofn"/>
</dbReference>
<dbReference type="EC" id="2.7.2.4" evidence="6 16"/>
<keyword evidence="12" id="KW-0067">ATP-binding</keyword>
<dbReference type="RefSeq" id="WP_276091823.1">
    <property type="nucleotide sequence ID" value="NZ_JARJBC010000001.1"/>
</dbReference>
<comment type="pathway">
    <text evidence="2 17">Amino-acid biosynthesis; L-lysine biosynthesis via DAP pathway; (S)-tetrahydrodipicolinate from L-aspartate: step 1/4.</text>
</comment>
<dbReference type="Gene3D" id="3.30.2130.10">
    <property type="entry name" value="VC0802-like"/>
    <property type="match status" value="1"/>
</dbReference>
<evidence type="ECO:0000313" key="19">
    <source>
        <dbReference type="EMBL" id="MDF3287959.1"/>
    </source>
</evidence>
<comment type="function">
    <text evidence="1">Catalyzes the phosphorylation of the beta-carboxyl group of aspartic acid with ATP to yield 4-phospho-L-aspartate, which is involved in the branched biosynthetic pathway leading to the biosynthesis of amino acids lysine, threonine, isoleucine and methionine.</text>
</comment>
<evidence type="ECO:0000256" key="9">
    <source>
        <dbReference type="ARBA" id="ARBA00022679"/>
    </source>
</evidence>
<reference evidence="19 20" key="1">
    <citation type="submission" date="2023-03" db="EMBL/GenBank/DDBJ databases">
        <title>Draft genome sequence of Streptomyces sp. RB6PN23 isolated from peat swamp forest in Thailand.</title>
        <authorList>
            <person name="Klaysubun C."/>
            <person name="Duangmal K."/>
        </authorList>
    </citation>
    <scope>NUCLEOTIDE SEQUENCE [LARGE SCALE GENOMIC DNA]</scope>
    <source>
        <strain evidence="19 20">RB6PN23</strain>
    </source>
</reference>
<evidence type="ECO:0000256" key="3">
    <source>
        <dbReference type="ARBA" id="ARBA00004986"/>
    </source>
</evidence>
<dbReference type="PROSITE" id="PS00324">
    <property type="entry name" value="ASPARTOKINASE"/>
    <property type="match status" value="1"/>
</dbReference>
<dbReference type="InterPro" id="IPR036393">
    <property type="entry name" value="AceGlu_kinase-like_sf"/>
</dbReference>
<keyword evidence="9 16" id="KW-0808">Transferase</keyword>
<sequence length="419" mass="43636">MALIVQKYGGSSVRDTERIKKVAEHIVATRRAGHDVVVVVSAMGDTTDELLGLAGEVTGAPTPRELDMLLTSGERVSNALVAMAIQALGAPACSFSGSQAGVFTTAAHGRARIVDMDTTRVRQQLDRGAIVLIAGFQGVNRESGDITTLGRGGSDTTAIALAAALKADTCEIYTDVDGVYTADPRIVPNARLLEHISYETMQELAACGAKVLALRSVEYARRHGVPVHVRSSYNTRPGTMVSAAREVPTAERPSITGVAHDQSGAKITVTGLPDGPGPAAQVFRVVTGAESELDMAVRDTSHGADGRTELSFLVPADSRLPVVAALREHQEEIGFADISQDERIGKVSLVGTGMRSQPGVIAAFCETLAAAGVNIEIISTSEIRISAVCRAAQLGDAVRALHGAFGLGAPEGVAVAART</sequence>